<organism evidence="4 5">
    <name type="scientific">Mastigocoleus testarum BC008</name>
    <dbReference type="NCBI Taxonomy" id="371196"/>
    <lineage>
        <taxon>Bacteria</taxon>
        <taxon>Bacillati</taxon>
        <taxon>Cyanobacteriota</taxon>
        <taxon>Cyanophyceae</taxon>
        <taxon>Nostocales</taxon>
        <taxon>Hapalosiphonaceae</taxon>
        <taxon>Mastigocoleus</taxon>
    </lineage>
</organism>
<feature type="compositionally biased region" description="Polar residues" evidence="1">
    <location>
        <begin position="61"/>
        <end position="75"/>
    </location>
</feature>
<sequence>MALEPCNVCGTLNSDEEEICLSCGYPTKGRKRPAIFQWAAIALVLAFALPMLMTLVNFIQPQQPTQPESNTTKSSRLMDRELQNIEE</sequence>
<proteinExistence type="predicted"/>
<dbReference type="Proteomes" id="UP000053372">
    <property type="component" value="Unassembled WGS sequence"/>
</dbReference>
<evidence type="ECO:0000313" key="4">
    <source>
        <dbReference type="EMBL" id="KST64232.1"/>
    </source>
</evidence>
<keyword evidence="2" id="KW-0812">Transmembrane</keyword>
<dbReference type="OrthoDB" id="516639at2"/>
<dbReference type="AlphaFoldDB" id="A0A0V7ZID3"/>
<name>A0A0V7ZID3_9CYAN</name>
<comment type="caution">
    <text evidence="4">The sequence shown here is derived from an EMBL/GenBank/DDBJ whole genome shotgun (WGS) entry which is preliminary data.</text>
</comment>
<evidence type="ECO:0000313" key="5">
    <source>
        <dbReference type="Proteomes" id="UP000053372"/>
    </source>
</evidence>
<keyword evidence="5" id="KW-1185">Reference proteome</keyword>
<evidence type="ECO:0000313" key="3">
    <source>
        <dbReference type="EMBL" id="KST63897.1"/>
    </source>
</evidence>
<evidence type="ECO:0000256" key="2">
    <source>
        <dbReference type="SAM" id="Phobius"/>
    </source>
</evidence>
<reference evidence="4 5" key="1">
    <citation type="journal article" date="2015" name="Genome Announc.">
        <title>Draft Genome of the Euendolithic (true boring) Cyanobacterium Mastigocoleus testarum strain BC008.</title>
        <authorList>
            <person name="Guida B.S."/>
            <person name="Garcia-Pichel F."/>
        </authorList>
    </citation>
    <scope>NUCLEOTIDE SEQUENCE [LARGE SCALE GENOMIC DNA]</scope>
    <source>
        <strain evidence="4 5">BC008</strain>
    </source>
</reference>
<protein>
    <submittedName>
        <fullName evidence="4">Uncharacterized protein</fullName>
    </submittedName>
</protein>
<feature type="region of interest" description="Disordered" evidence="1">
    <location>
        <begin position="61"/>
        <end position="87"/>
    </location>
</feature>
<evidence type="ECO:0000256" key="1">
    <source>
        <dbReference type="SAM" id="MobiDB-lite"/>
    </source>
</evidence>
<keyword evidence="2" id="KW-0472">Membrane</keyword>
<dbReference type="EMBL" id="LMTZ01000130">
    <property type="protein sequence ID" value="KST63897.1"/>
    <property type="molecule type" value="Genomic_DNA"/>
</dbReference>
<feature type="compositionally biased region" description="Basic and acidic residues" evidence="1">
    <location>
        <begin position="76"/>
        <end position="87"/>
    </location>
</feature>
<dbReference type="EMBL" id="LMTZ01000126">
    <property type="protein sequence ID" value="KST64232.1"/>
    <property type="molecule type" value="Genomic_DNA"/>
</dbReference>
<dbReference type="RefSeq" id="WP_027843256.1">
    <property type="nucleotide sequence ID" value="NZ_LMTZ01000126.1"/>
</dbReference>
<accession>A0A0V7ZID3</accession>
<gene>
    <name evidence="3" type="ORF">BC008_15710</name>
    <name evidence="4" type="ORF">BC008_16485</name>
</gene>
<feature type="transmembrane region" description="Helical" evidence="2">
    <location>
        <begin position="35"/>
        <end position="59"/>
    </location>
</feature>
<keyword evidence="2" id="KW-1133">Transmembrane helix</keyword>